<keyword evidence="3" id="KW-1185">Reference proteome</keyword>
<feature type="transmembrane region" description="Helical" evidence="1">
    <location>
        <begin position="12"/>
        <end position="36"/>
    </location>
</feature>
<keyword evidence="1" id="KW-0472">Membrane</keyword>
<dbReference type="RefSeq" id="WP_206919648.1">
    <property type="nucleotide sequence ID" value="NZ_JAFLVV010000030.1"/>
</dbReference>
<name>A0ABU3F5Z3_9ENTE</name>
<keyword evidence="1" id="KW-1133">Transmembrane helix</keyword>
<gene>
    <name evidence="2" type="ORF">P7D85_22585</name>
</gene>
<protein>
    <submittedName>
        <fullName evidence="2">NusG domain II-containing protein</fullName>
    </submittedName>
</protein>
<evidence type="ECO:0000313" key="2">
    <source>
        <dbReference type="EMBL" id="MDT2602560.1"/>
    </source>
</evidence>
<dbReference type="Pfam" id="PF07009">
    <property type="entry name" value="NusG_II"/>
    <property type="match status" value="1"/>
</dbReference>
<reference evidence="2 3" key="1">
    <citation type="submission" date="2023-03" db="EMBL/GenBank/DDBJ databases">
        <authorList>
            <person name="Shen W."/>
            <person name="Cai J."/>
        </authorList>
    </citation>
    <scope>NUCLEOTIDE SEQUENCE [LARGE SCALE GENOMIC DNA]</scope>
    <source>
        <strain evidence="2 3">D6-4</strain>
    </source>
</reference>
<organism evidence="2 3">
    <name type="scientific">Enterococcus hulanensis</name>
    <dbReference type="NCBI Taxonomy" id="2559929"/>
    <lineage>
        <taxon>Bacteria</taxon>
        <taxon>Bacillati</taxon>
        <taxon>Bacillota</taxon>
        <taxon>Bacilli</taxon>
        <taxon>Lactobacillales</taxon>
        <taxon>Enterococcaceae</taxon>
        <taxon>Enterococcus</taxon>
    </lineage>
</organism>
<proteinExistence type="predicted"/>
<comment type="caution">
    <text evidence="2">The sequence shown here is derived from an EMBL/GenBank/DDBJ whole genome shotgun (WGS) entry which is preliminary data.</text>
</comment>
<keyword evidence="1" id="KW-0812">Transmembrane</keyword>
<evidence type="ECO:0000313" key="3">
    <source>
        <dbReference type="Proteomes" id="UP001252875"/>
    </source>
</evidence>
<sequence length="137" mass="15351">MKLKDFAKNSLLRPWDGIIVVILILLSFAPVVVFSLNRVSSPTQEAVLSVDGKELKTFDLSDKSQAYTYRYEDKDGDYNLIEVKGNRIRIKEADCGDQICVRRGWIDQSGETIVCLPHKLVIEIKSSDGGEPGSVIY</sequence>
<dbReference type="CDD" id="cd09911">
    <property type="entry name" value="Lin0431_like"/>
    <property type="match status" value="1"/>
</dbReference>
<evidence type="ECO:0000256" key="1">
    <source>
        <dbReference type="SAM" id="Phobius"/>
    </source>
</evidence>
<dbReference type="InterPro" id="IPR038690">
    <property type="entry name" value="NusG_2_sf"/>
</dbReference>
<dbReference type="Gene3D" id="2.60.320.10">
    <property type="entry name" value="N-utilization substance G protein NusG, insert domain"/>
    <property type="match status" value="1"/>
</dbReference>
<dbReference type="Proteomes" id="UP001252875">
    <property type="component" value="Unassembled WGS sequence"/>
</dbReference>
<accession>A0ABU3F5Z3</accession>
<dbReference type="EMBL" id="JARPYI010000022">
    <property type="protein sequence ID" value="MDT2602560.1"/>
    <property type="molecule type" value="Genomic_DNA"/>
</dbReference>